<organism evidence="1 2">
    <name type="scientific">Variovorax boronicumulans</name>
    <dbReference type="NCBI Taxonomy" id="436515"/>
    <lineage>
        <taxon>Bacteria</taxon>
        <taxon>Pseudomonadati</taxon>
        <taxon>Pseudomonadota</taxon>
        <taxon>Betaproteobacteria</taxon>
        <taxon>Burkholderiales</taxon>
        <taxon>Comamonadaceae</taxon>
        <taxon>Variovorax</taxon>
    </lineage>
</organism>
<evidence type="ECO:0000313" key="1">
    <source>
        <dbReference type="EMBL" id="MDP9894489.1"/>
    </source>
</evidence>
<gene>
    <name evidence="1" type="ORF">J2W31_003613</name>
</gene>
<dbReference type="EMBL" id="JAUSRD010000008">
    <property type="protein sequence ID" value="MDP9894489.1"/>
    <property type="molecule type" value="Genomic_DNA"/>
</dbReference>
<comment type="caution">
    <text evidence="1">The sequence shown here is derived from an EMBL/GenBank/DDBJ whole genome shotgun (WGS) entry which is preliminary data.</text>
</comment>
<dbReference type="AlphaFoldDB" id="A0AAW8CVM0"/>
<proteinExistence type="predicted"/>
<protein>
    <submittedName>
        <fullName evidence="1">Uncharacterized protein</fullName>
    </submittedName>
</protein>
<sequence>MTIEADVNIAEITDEQGFVDGDCTIGHCRSIGTQGKARH</sequence>
<name>A0AAW8CVM0_9BURK</name>
<reference evidence="1" key="1">
    <citation type="submission" date="2023-07" db="EMBL/GenBank/DDBJ databases">
        <title>Sorghum-associated microbial communities from plants grown in Nebraska, USA.</title>
        <authorList>
            <person name="Schachtman D."/>
        </authorList>
    </citation>
    <scope>NUCLEOTIDE SEQUENCE</scope>
    <source>
        <strain evidence="1">DS3754</strain>
    </source>
</reference>
<evidence type="ECO:0000313" key="2">
    <source>
        <dbReference type="Proteomes" id="UP001242045"/>
    </source>
</evidence>
<accession>A0AAW8CVM0</accession>
<dbReference type="Proteomes" id="UP001242045">
    <property type="component" value="Unassembled WGS sequence"/>
</dbReference>